<proteinExistence type="predicted"/>
<organism evidence="2 3">
    <name type="scientific">Undibacterium cyanobacteriorum</name>
    <dbReference type="NCBI Taxonomy" id="3073561"/>
    <lineage>
        <taxon>Bacteria</taxon>
        <taxon>Pseudomonadati</taxon>
        <taxon>Pseudomonadota</taxon>
        <taxon>Betaproteobacteria</taxon>
        <taxon>Burkholderiales</taxon>
        <taxon>Oxalobacteraceae</taxon>
        <taxon>Undibacterium</taxon>
    </lineage>
</organism>
<protein>
    <submittedName>
        <fullName evidence="2">Uncharacterized protein</fullName>
    </submittedName>
</protein>
<evidence type="ECO:0000313" key="2">
    <source>
        <dbReference type="EMBL" id="WMW80737.1"/>
    </source>
</evidence>
<feature type="signal peptide" evidence="1">
    <location>
        <begin position="1"/>
        <end position="21"/>
    </location>
</feature>
<reference evidence="2" key="1">
    <citation type="submission" date="2023-09" db="EMBL/GenBank/DDBJ databases">
        <title>Undibacterium sp. 20NA77.5 isolated from freshwater.</title>
        <authorList>
            <person name="Le V."/>
            <person name="Ko S.-R."/>
            <person name="Ahn C.-Y."/>
            <person name="Oh H.-M."/>
        </authorList>
    </citation>
    <scope>NUCLEOTIDE SEQUENCE</scope>
    <source>
        <strain evidence="2">20NA77.5</strain>
    </source>
</reference>
<accession>A0ABY9RHM9</accession>
<dbReference type="RefSeq" id="WP_309482228.1">
    <property type="nucleotide sequence ID" value="NZ_CP133720.1"/>
</dbReference>
<keyword evidence="1" id="KW-0732">Signal</keyword>
<evidence type="ECO:0000256" key="1">
    <source>
        <dbReference type="SAM" id="SignalP"/>
    </source>
</evidence>
<name>A0ABY9RHM9_9BURK</name>
<dbReference type="EMBL" id="CP133720">
    <property type="protein sequence ID" value="WMW80737.1"/>
    <property type="molecule type" value="Genomic_DNA"/>
</dbReference>
<dbReference type="Proteomes" id="UP001181355">
    <property type="component" value="Chromosome"/>
</dbReference>
<feature type="chain" id="PRO_5046644937" evidence="1">
    <location>
        <begin position="22"/>
        <end position="170"/>
    </location>
</feature>
<sequence>MRFRINALLVFLALFSTSTMAAESHFRGVTCKSDVAKQLLGRQVLNDRPAAIEAMHRDLNLESLGSIGVEAAGDPWTMSTWLICGREYLFLEKKGIIKDVLASPYPAGEPQSEVSPCVIDSKPESSSLVWFSLDQSKEKSKLANQAWAIDDKKVKFIKLQAKSIQCESTR</sequence>
<gene>
    <name evidence="2" type="ORF">RF679_00315</name>
</gene>
<evidence type="ECO:0000313" key="3">
    <source>
        <dbReference type="Proteomes" id="UP001181355"/>
    </source>
</evidence>
<keyword evidence="3" id="KW-1185">Reference proteome</keyword>